<proteinExistence type="predicted"/>
<protein>
    <submittedName>
        <fullName evidence="1">Uncharacterized protein</fullName>
    </submittedName>
</protein>
<accession>A0A2X2T106</accession>
<dbReference type="Proteomes" id="UP000251197">
    <property type="component" value="Unassembled WGS sequence"/>
</dbReference>
<evidence type="ECO:0000313" key="1">
    <source>
        <dbReference type="EMBL" id="SQA97984.1"/>
    </source>
</evidence>
<sequence length="35" mass="3903">MRIIQSPGKYIQGPDVLSTLNNYNPSAWFTLAYSG</sequence>
<organism evidence="1 2">
    <name type="scientific">Cedecea neteri</name>
    <dbReference type="NCBI Taxonomy" id="158822"/>
    <lineage>
        <taxon>Bacteria</taxon>
        <taxon>Pseudomonadati</taxon>
        <taxon>Pseudomonadota</taxon>
        <taxon>Gammaproteobacteria</taxon>
        <taxon>Enterobacterales</taxon>
        <taxon>Enterobacteriaceae</taxon>
        <taxon>Cedecea</taxon>
    </lineage>
</organism>
<dbReference type="AlphaFoldDB" id="A0A2X2T106"/>
<dbReference type="EMBL" id="UAVU01000003">
    <property type="protein sequence ID" value="SQA97984.1"/>
    <property type="molecule type" value="Genomic_DNA"/>
</dbReference>
<evidence type="ECO:0000313" key="2">
    <source>
        <dbReference type="Proteomes" id="UP000251197"/>
    </source>
</evidence>
<name>A0A2X2T106_9ENTR</name>
<gene>
    <name evidence="1" type="ORF">NCTC12120_01832</name>
</gene>
<reference evidence="1 2" key="1">
    <citation type="submission" date="2018-06" db="EMBL/GenBank/DDBJ databases">
        <authorList>
            <consortium name="Pathogen Informatics"/>
            <person name="Doyle S."/>
        </authorList>
    </citation>
    <scope>NUCLEOTIDE SEQUENCE [LARGE SCALE GENOMIC DNA]</scope>
    <source>
        <strain evidence="1 2">NCTC12120</strain>
    </source>
</reference>